<protein>
    <submittedName>
        <fullName evidence="2">Uncharacterized protein</fullName>
    </submittedName>
</protein>
<proteinExistence type="predicted"/>
<accession>A0A316TYS5</accession>
<keyword evidence="1" id="KW-1133">Transmembrane helix</keyword>
<feature type="non-terminal residue" evidence="2">
    <location>
        <position position="1"/>
    </location>
</feature>
<name>A0A316TYS5_9BASI</name>
<feature type="transmembrane region" description="Helical" evidence="1">
    <location>
        <begin position="193"/>
        <end position="213"/>
    </location>
</feature>
<dbReference type="RefSeq" id="XP_025345576.1">
    <property type="nucleotide sequence ID" value="XM_025490482.1"/>
</dbReference>
<gene>
    <name evidence="2" type="ORF">BCV69DRAFT_252688</name>
</gene>
<dbReference type="GeneID" id="37012216"/>
<reference evidence="2 3" key="1">
    <citation type="journal article" date="2018" name="Mol. Biol. Evol.">
        <title>Broad Genomic Sampling Reveals a Smut Pathogenic Ancestry of the Fungal Clade Ustilaginomycotina.</title>
        <authorList>
            <person name="Kijpornyongpan T."/>
            <person name="Mondo S.J."/>
            <person name="Barry K."/>
            <person name="Sandor L."/>
            <person name="Lee J."/>
            <person name="Lipzen A."/>
            <person name="Pangilinan J."/>
            <person name="LaButti K."/>
            <person name="Hainaut M."/>
            <person name="Henrissat B."/>
            <person name="Grigoriev I.V."/>
            <person name="Spatafora J.W."/>
            <person name="Aime M.C."/>
        </authorList>
    </citation>
    <scope>NUCLEOTIDE SEQUENCE [LARGE SCALE GENOMIC DNA]</scope>
    <source>
        <strain evidence="2 3">MCA 4718</strain>
    </source>
</reference>
<sequence length="233" mass="25517">PSAEQRAVVDALREANDKSNYFYRGCSLFILSLVIITYLTPIPAYIAGTHPENHLTLLWHPHHLEASHEDVYYLPAGPIYAIFLAFQGLVVFAAAREVADQMGLISATKGRSFPAQPHLFGTAPDWLVPSLTDLRFVPAQTSKTMDKRADTPEAAAKASALQLPPRLIYMGFLTFISLPMPCMVFGAGNFINAGWWAISSAALVIVCIIEYAIAGSERELKGLDGSRYNYKGA</sequence>
<evidence type="ECO:0000313" key="3">
    <source>
        <dbReference type="Proteomes" id="UP000245942"/>
    </source>
</evidence>
<evidence type="ECO:0000256" key="1">
    <source>
        <dbReference type="SAM" id="Phobius"/>
    </source>
</evidence>
<keyword evidence="3" id="KW-1185">Reference proteome</keyword>
<keyword evidence="1" id="KW-0472">Membrane</keyword>
<evidence type="ECO:0000313" key="2">
    <source>
        <dbReference type="EMBL" id="PWN18416.1"/>
    </source>
</evidence>
<keyword evidence="1" id="KW-0812">Transmembrane</keyword>
<dbReference type="AlphaFoldDB" id="A0A316TYS5"/>
<dbReference type="Proteomes" id="UP000245942">
    <property type="component" value="Unassembled WGS sequence"/>
</dbReference>
<feature type="transmembrane region" description="Helical" evidence="1">
    <location>
        <begin position="167"/>
        <end position="187"/>
    </location>
</feature>
<dbReference type="OrthoDB" id="3357787at2759"/>
<organism evidence="2 3">
    <name type="scientific">Pseudomicrostroma glucosiphilum</name>
    <dbReference type="NCBI Taxonomy" id="1684307"/>
    <lineage>
        <taxon>Eukaryota</taxon>
        <taxon>Fungi</taxon>
        <taxon>Dikarya</taxon>
        <taxon>Basidiomycota</taxon>
        <taxon>Ustilaginomycotina</taxon>
        <taxon>Exobasidiomycetes</taxon>
        <taxon>Microstromatales</taxon>
        <taxon>Microstromatales incertae sedis</taxon>
        <taxon>Pseudomicrostroma</taxon>
    </lineage>
</organism>
<feature type="transmembrane region" description="Helical" evidence="1">
    <location>
        <begin position="21"/>
        <end position="46"/>
    </location>
</feature>
<feature type="transmembrane region" description="Helical" evidence="1">
    <location>
        <begin position="72"/>
        <end position="95"/>
    </location>
</feature>
<dbReference type="EMBL" id="KZ819336">
    <property type="protein sequence ID" value="PWN18416.1"/>
    <property type="molecule type" value="Genomic_DNA"/>
</dbReference>